<accession>A0A0M9FXZ4</accession>
<feature type="compositionally biased region" description="Low complexity" evidence="2">
    <location>
        <begin position="1732"/>
        <end position="1747"/>
    </location>
</feature>
<feature type="compositionally biased region" description="Pro residues" evidence="2">
    <location>
        <begin position="1626"/>
        <end position="1643"/>
    </location>
</feature>
<dbReference type="GeneID" id="26906703"/>
<feature type="compositionally biased region" description="Basic and acidic residues" evidence="2">
    <location>
        <begin position="1041"/>
        <end position="1053"/>
    </location>
</feature>
<feature type="region of interest" description="Disordered" evidence="2">
    <location>
        <begin position="122"/>
        <end position="172"/>
    </location>
</feature>
<feature type="region of interest" description="Disordered" evidence="2">
    <location>
        <begin position="827"/>
        <end position="1053"/>
    </location>
</feature>
<feature type="region of interest" description="Disordered" evidence="2">
    <location>
        <begin position="1947"/>
        <end position="1982"/>
    </location>
</feature>
<feature type="compositionally biased region" description="Basic and acidic residues" evidence="2">
    <location>
        <begin position="1649"/>
        <end position="1660"/>
    </location>
</feature>
<proteinExistence type="predicted"/>
<feature type="compositionally biased region" description="Polar residues" evidence="2">
    <location>
        <begin position="410"/>
        <end position="423"/>
    </location>
</feature>
<feature type="compositionally biased region" description="Low complexity" evidence="2">
    <location>
        <begin position="776"/>
        <end position="792"/>
    </location>
</feature>
<feature type="compositionally biased region" description="Low complexity" evidence="2">
    <location>
        <begin position="1791"/>
        <end position="1803"/>
    </location>
</feature>
<feature type="compositionally biased region" description="Low complexity" evidence="2">
    <location>
        <begin position="444"/>
        <end position="468"/>
    </location>
</feature>
<organism evidence="3 4">
    <name type="scientific">Leptomonas pyrrhocoris</name>
    <name type="common">Firebug parasite</name>
    <dbReference type="NCBI Taxonomy" id="157538"/>
    <lineage>
        <taxon>Eukaryota</taxon>
        <taxon>Discoba</taxon>
        <taxon>Euglenozoa</taxon>
        <taxon>Kinetoplastea</taxon>
        <taxon>Metakinetoplastina</taxon>
        <taxon>Trypanosomatida</taxon>
        <taxon>Trypanosomatidae</taxon>
        <taxon>Leishmaniinae</taxon>
        <taxon>Leptomonas</taxon>
    </lineage>
</organism>
<evidence type="ECO:0000256" key="2">
    <source>
        <dbReference type="SAM" id="MobiDB-lite"/>
    </source>
</evidence>
<feature type="region of interest" description="Disordered" evidence="2">
    <location>
        <begin position="360"/>
        <end position="649"/>
    </location>
</feature>
<feature type="compositionally biased region" description="Polar residues" evidence="2">
    <location>
        <begin position="1970"/>
        <end position="1982"/>
    </location>
</feature>
<dbReference type="OMA" id="GYDTSPC"/>
<keyword evidence="1" id="KW-0175">Coiled coil</keyword>
<feature type="coiled-coil region" evidence="1">
    <location>
        <begin position="1987"/>
        <end position="2024"/>
    </location>
</feature>
<feature type="compositionally biased region" description="Low complexity" evidence="2">
    <location>
        <begin position="1445"/>
        <end position="1462"/>
    </location>
</feature>
<feature type="compositionally biased region" description="Basic and acidic residues" evidence="2">
    <location>
        <begin position="1239"/>
        <end position="1250"/>
    </location>
</feature>
<feature type="compositionally biased region" description="Basic residues" evidence="2">
    <location>
        <begin position="1015"/>
        <end position="1035"/>
    </location>
</feature>
<feature type="region of interest" description="Disordered" evidence="2">
    <location>
        <begin position="1406"/>
        <end position="1494"/>
    </location>
</feature>
<feature type="compositionally biased region" description="Low complexity" evidence="2">
    <location>
        <begin position="563"/>
        <end position="590"/>
    </location>
</feature>
<evidence type="ECO:0000256" key="1">
    <source>
        <dbReference type="SAM" id="Coils"/>
    </source>
</evidence>
<dbReference type="OrthoDB" id="267081at2759"/>
<feature type="region of interest" description="Disordered" evidence="2">
    <location>
        <begin position="1087"/>
        <end position="1158"/>
    </location>
</feature>
<feature type="compositionally biased region" description="Low complexity" evidence="2">
    <location>
        <begin position="1087"/>
        <end position="1099"/>
    </location>
</feature>
<reference evidence="3 4" key="1">
    <citation type="submission" date="2015-07" db="EMBL/GenBank/DDBJ databases">
        <title>High-quality genome of monoxenous trypanosomatid Leptomonas pyrrhocoris.</title>
        <authorList>
            <person name="Flegontov P."/>
            <person name="Butenko A."/>
            <person name="Firsov S."/>
            <person name="Vlcek C."/>
            <person name="Logacheva M.D."/>
            <person name="Field M."/>
            <person name="Filatov D."/>
            <person name="Flegontova O."/>
            <person name="Gerasimov E."/>
            <person name="Jackson A.P."/>
            <person name="Kelly S."/>
            <person name="Opperdoes F."/>
            <person name="O'Reilly A."/>
            <person name="Votypka J."/>
            <person name="Yurchenko V."/>
            <person name="Lukes J."/>
        </authorList>
    </citation>
    <scope>NUCLEOTIDE SEQUENCE [LARGE SCALE GENOMIC DNA]</scope>
    <source>
        <strain evidence="3">H10</strain>
    </source>
</reference>
<dbReference type="Proteomes" id="UP000037923">
    <property type="component" value="Unassembled WGS sequence"/>
</dbReference>
<protein>
    <submittedName>
        <fullName evidence="3">Uncharacterized protein</fullName>
    </submittedName>
</protein>
<dbReference type="VEuPathDB" id="TriTrypDB:LpyrH10_14_1290"/>
<feature type="region of interest" description="Disordered" evidence="2">
    <location>
        <begin position="661"/>
        <end position="703"/>
    </location>
</feature>
<feature type="compositionally biased region" description="Polar residues" evidence="2">
    <location>
        <begin position="1661"/>
        <end position="1680"/>
    </location>
</feature>
<comment type="caution">
    <text evidence="3">The sequence shown here is derived from an EMBL/GenBank/DDBJ whole genome shotgun (WGS) entry which is preliminary data.</text>
</comment>
<feature type="compositionally biased region" description="Basic and acidic residues" evidence="2">
    <location>
        <begin position="246"/>
        <end position="261"/>
    </location>
</feature>
<feature type="compositionally biased region" description="Basic and acidic residues" evidence="2">
    <location>
        <begin position="1100"/>
        <end position="1130"/>
    </location>
</feature>
<feature type="compositionally biased region" description="Basic and acidic residues" evidence="2">
    <location>
        <begin position="669"/>
        <end position="679"/>
    </location>
</feature>
<feature type="compositionally biased region" description="Basic and acidic residues" evidence="2">
    <location>
        <begin position="949"/>
        <end position="961"/>
    </location>
</feature>
<feature type="compositionally biased region" description="Basic and acidic residues" evidence="2">
    <location>
        <begin position="1748"/>
        <end position="1757"/>
    </location>
</feature>
<dbReference type="EMBL" id="LGTL01000014">
    <property type="protein sequence ID" value="KPA78263.1"/>
    <property type="molecule type" value="Genomic_DNA"/>
</dbReference>
<feature type="compositionally biased region" description="Basic residues" evidence="2">
    <location>
        <begin position="541"/>
        <end position="551"/>
    </location>
</feature>
<feature type="compositionally biased region" description="Basic and acidic residues" evidence="2">
    <location>
        <begin position="842"/>
        <end position="858"/>
    </location>
</feature>
<name>A0A0M9FXZ4_LEPPY</name>
<sequence length="2031" mass="217638">MHHYDAPFLLTSTPSSIAFMSPSAANAESVRWTGTHVDDEVTVATAAPPSSSSSSSPPFLAPLLSFKAASSLSHTAASHRSVDPYEVCRCELDQFLELQDEQVELVRQLQDALRVGVSPLASASSADSHNAENVPPGPAQRLLLPSRRNSKARKGTTPGGGDQHSDGANVAPPSSIVHRLHVLQHESTELASTRCFPALKHLLSAFESYWSWKRTHMQCDNDVAESEGGGGGAQSRQGRSNQRLDVSMKESDSRGERKKDSFPLSAAEASASSLRARYDHVVRVRDELESFLQLHTEAVRALPPYLHQWTLPEMTTPQESRHTSSIPQFYLYVEELLEVTQTARHVARLLQTALTALCRPSPRRVQRSPRPPYHPRAGELSVDGVSKGDGRDEGVDFSTRPALSVHTGGQPFQSKSSSCSNGKEVSGSVARNHGRPSTSSPGTKQTKSPSPRTPSSQRAAAAQQESPSTAADDALVTPNDHSYLKDDNAWVGVLSPLTPPPPPNSSVPAHLAVGTDATPSSPDSSPPLPMSAPDQQDSLHRQRHRHHHHRCRAQDGEPVFLSATPTPTAALFDAAASPSPSPTATVSVSPMTAVRRGGPKDTTTADVEGCRDDGDGAGGGRSRAASLANASSYAKSSSTAASTPSPPLSWSARFVSAAVSPAPAARTLADGKRNAERRTTANGSGDTRSLLPELASAQGDEVEVEVVVEEGTALLHEQREPTNTFGRGSAKRSDMETAVAAAAAAVFFSSDGRRSASPRSPSISNAYTRAAEWSRSRSSVSMERSIPRGRSGVRAEEVEVEVGESAAGSVGRAASIPSFLWPQLAATAAAAEGGGGAGRQRTPSEQRSEAEEVSGNEKEQDDLFFTSNGESGTVLAPTSAPTGVDNGDFYTSSSKLQTEREAKPLSPSPEKAATAFPSRSASQPDIHADTPTTAPTKDTRVLHSGSSSDRVEVAALEKEAAEIQAMLQQQQPERTVKLHRPSRRSAPSRSSGVDSQTSSPSASSSSSSPSSERRPRSRSGHRSRRCQRRHRRRRGSSGSSTREENRHLESVLHRELATIRAEQRHSLEMMQRDMRRTLDEVVSLATTAASSSRASSCHSTDVEAEKAKLHRDEERDTHGDEGRTKLERSNGKLNIQSGIYTRTASPSDPLPSSAEAETEAAVLRESLAAAQARAERLEQRTIQLKKRLWLSEFSGDASGMNTDKRSAAAPSLEEEGGSHRGHLSLRDAFVFGSSRTPQRQRDASRERDAAAEEPLAEENALLYLVDRALAERRGKREGAVHVDDVYKKMSALQTTPLKAFSSSSPSLLTTTSQGVTMTATAEAINERTGIHASPSPLKCFDDVDDVPWHQRHTQTVLLPAGRSPRIRQQRASIFQRLRHSDDGVSTTLLSNDGAAAGPVPAVRKELSQLGGPTSDSNGEEGRRGEPALLHPPPPVRPLSSTNVDNANNPASSGAAAALRSSSTHPYSHSTDGAPPYLPPHDLRRAQPHPPVMGAASGSLYYASISNSHHAPSPPHRPEEISGTALRAEQVLKNARRLLQRRSDAHTRSRIIAEDGSSCQATGGAYAVPCQSAEAVEGEEGRAPLRPTASVPYLASPSWPIASEGDSLPFPPPPPYTAVMRASCAAPQPPVPPPTAAQSPPPHPHGGGTEQRRRPSLEHSPQHSMTMAFNMGKLQSPSSGAQYFGYDASPCSAVAYSSSKAPRAPPHPHHRRSDEGTINEGWPAVAETYRDGAAISSSPASHRAPSPSSERRPEERVDSATSPISSPVSSREQRRSAVKASSDARTHDGSRRAVSPSPSPSLSAADEHLRQLRSRTSLLQRDASTGQRSTRAAPYGATRDDRRAPSSSYSQYAEEEEKRHRDVPQNDFIHPRRRSNDRQIRWEGETTAASSRTASRNSSLSSRGSAQEELLDKLNRQESLLQHALAHLRTQQHQLCDKRSEVTRLAAAKRRSAGHGGAPAAREKGAARGTKASTVNGGSGGVSLSPQLEKLSELLQRLDAAKDKLAEKESRVQQAVRAIQRQRAALVSDDFL</sequence>
<dbReference type="RefSeq" id="XP_015656702.1">
    <property type="nucleotide sequence ID" value="XM_015804724.1"/>
</dbReference>
<feature type="compositionally biased region" description="Low complexity" evidence="2">
    <location>
        <begin position="750"/>
        <end position="764"/>
    </location>
</feature>
<feature type="compositionally biased region" description="Basic and acidic residues" evidence="2">
    <location>
        <begin position="1781"/>
        <end position="1790"/>
    </location>
</feature>
<feature type="region of interest" description="Disordered" evidence="2">
    <location>
        <begin position="223"/>
        <end position="266"/>
    </location>
</feature>
<keyword evidence="4" id="KW-1185">Reference proteome</keyword>
<evidence type="ECO:0000313" key="4">
    <source>
        <dbReference type="Proteomes" id="UP000037923"/>
    </source>
</evidence>
<feature type="compositionally biased region" description="Low complexity" evidence="2">
    <location>
        <begin position="984"/>
        <end position="1010"/>
    </location>
</feature>
<feature type="compositionally biased region" description="Polar residues" evidence="2">
    <location>
        <begin position="1131"/>
        <end position="1146"/>
    </location>
</feature>
<feature type="compositionally biased region" description="Low complexity" evidence="2">
    <location>
        <begin position="1885"/>
        <end position="1904"/>
    </location>
</feature>
<feature type="region of interest" description="Disordered" evidence="2">
    <location>
        <begin position="1602"/>
        <end position="1907"/>
    </location>
</feature>
<evidence type="ECO:0000313" key="3">
    <source>
        <dbReference type="EMBL" id="KPA78263.1"/>
    </source>
</evidence>
<feature type="compositionally biased region" description="Low complexity" evidence="2">
    <location>
        <begin position="622"/>
        <end position="649"/>
    </location>
</feature>
<gene>
    <name evidence="3" type="ORF">ABB37_06414</name>
</gene>
<feature type="compositionally biased region" description="Basic and acidic residues" evidence="2">
    <location>
        <begin position="1873"/>
        <end position="1883"/>
    </location>
</feature>
<feature type="region of interest" description="Disordered" evidence="2">
    <location>
        <begin position="750"/>
        <end position="811"/>
    </location>
</feature>
<feature type="region of interest" description="Disordered" evidence="2">
    <location>
        <begin position="1195"/>
        <end position="1252"/>
    </location>
</feature>
<feature type="compositionally biased region" description="Low complexity" evidence="2">
    <location>
        <begin position="1758"/>
        <end position="1769"/>
    </location>
</feature>